<name>A0ABZ1ZWT2_STRAQ</name>
<evidence type="ECO:0000313" key="1">
    <source>
        <dbReference type="EMBL" id="WUX41779.1"/>
    </source>
</evidence>
<organism evidence="1 2">
    <name type="scientific">Streptomyces anulatus</name>
    <name type="common">Streptomyces chrysomallus</name>
    <dbReference type="NCBI Taxonomy" id="1892"/>
    <lineage>
        <taxon>Bacteria</taxon>
        <taxon>Bacillati</taxon>
        <taxon>Actinomycetota</taxon>
        <taxon>Actinomycetes</taxon>
        <taxon>Kitasatosporales</taxon>
        <taxon>Streptomycetaceae</taxon>
        <taxon>Streptomyces</taxon>
    </lineage>
</organism>
<keyword evidence="2" id="KW-1185">Reference proteome</keyword>
<dbReference type="Proteomes" id="UP001431926">
    <property type="component" value="Chromosome"/>
</dbReference>
<proteinExistence type="predicted"/>
<reference evidence="1" key="1">
    <citation type="submission" date="2022-10" db="EMBL/GenBank/DDBJ databases">
        <title>The complete genomes of actinobacterial strains from the NBC collection.</title>
        <authorList>
            <person name="Joergensen T.S."/>
            <person name="Alvarez Arevalo M."/>
            <person name="Sterndorff E.B."/>
            <person name="Faurdal D."/>
            <person name="Vuksanovic O."/>
            <person name="Mourched A.-S."/>
            <person name="Charusanti P."/>
            <person name="Shaw S."/>
            <person name="Blin K."/>
            <person name="Weber T."/>
        </authorList>
    </citation>
    <scope>NUCLEOTIDE SEQUENCE</scope>
    <source>
        <strain evidence="1">NBC_01436</strain>
    </source>
</reference>
<gene>
    <name evidence="1" type="ORF">OG367_38610</name>
</gene>
<dbReference type="EMBL" id="CP109491">
    <property type="protein sequence ID" value="WUX41779.1"/>
    <property type="molecule type" value="Genomic_DNA"/>
</dbReference>
<sequence>MGVIDENLYPDIASMGGLISAMETVARREGLNLGGVYSQYTSGPGLFITAEVDSNRGRISVSLGGGDRTFFLGIHQPGFTWADGATGDFRVLVEAVAAWRAGMAVDEFVGKFSFVTLGRLARSLEGGDPIAAQWDFLRKSEVFVAERELIDSVYADDRFRRLFPALSHGTLRLSTDRLGAQGAREIHISPLVGGSYRVEDTASSIAKVAASLKKALAAAAESLTGN</sequence>
<evidence type="ECO:0000313" key="2">
    <source>
        <dbReference type="Proteomes" id="UP001431926"/>
    </source>
</evidence>
<protein>
    <submittedName>
        <fullName evidence="1">DUF6193 family natural product biosynthesis protein</fullName>
    </submittedName>
</protein>
<accession>A0ABZ1ZWT2</accession>
<dbReference type="InterPro" id="IPR045682">
    <property type="entry name" value="DUF6193"/>
</dbReference>
<dbReference type="Pfam" id="PF19692">
    <property type="entry name" value="DUF6193"/>
    <property type="match status" value="1"/>
</dbReference>
<dbReference type="RefSeq" id="WP_214301470.1">
    <property type="nucleotide sequence ID" value="NZ_CP108670.1"/>
</dbReference>